<evidence type="ECO:0000259" key="6">
    <source>
        <dbReference type="Pfam" id="PF01494"/>
    </source>
</evidence>
<evidence type="ECO:0000256" key="3">
    <source>
        <dbReference type="ARBA" id="ARBA00022827"/>
    </source>
</evidence>
<organism evidence="7 8">
    <name type="scientific">Cryphonectria parasitica (strain ATCC 38755 / EP155)</name>
    <dbReference type="NCBI Taxonomy" id="660469"/>
    <lineage>
        <taxon>Eukaryota</taxon>
        <taxon>Fungi</taxon>
        <taxon>Dikarya</taxon>
        <taxon>Ascomycota</taxon>
        <taxon>Pezizomycotina</taxon>
        <taxon>Sordariomycetes</taxon>
        <taxon>Sordariomycetidae</taxon>
        <taxon>Diaporthales</taxon>
        <taxon>Cryphonectriaceae</taxon>
        <taxon>Cryphonectria-Endothia species complex</taxon>
        <taxon>Cryphonectria</taxon>
    </lineage>
</organism>
<dbReference type="Pfam" id="PF01494">
    <property type="entry name" value="FAD_binding_3"/>
    <property type="match status" value="1"/>
</dbReference>
<keyword evidence="8" id="KW-1185">Reference proteome</keyword>
<dbReference type="PRINTS" id="PR00420">
    <property type="entry name" value="RNGMNOXGNASE"/>
</dbReference>
<sequence length="412" mass="45164">LAGVGSALALKQAGHRVTLLERAPEIRQVGAGIQLSPNATRILEEWGVLEDVLAHAYQPETGGLRAWRDGAVLSPALPPASKIKEIYRYPYVVVHRADLLEALITAASKHDIALRLSCEVTKLELSQKPAVYLANGDRIEGDVILGADGERSFCRDVLLGRPDPPQPTGDVVFRIAVSRSDILGDKNHPSREIMQPGSINVWMGPDAHAVSYVLNNSDILNVVLIRKDETQRPEDVMYGPRPASLEELRRAYDGWDPALQALIGVPGETDCAKWNLLRIDDVKNWRHEGGSFALIGDAAHAMPPFLAQGAAQAFEDAAVLGAIFARVSDKMQIPHALEVFEELRKPRANEVKSHTLARKEMYGLHDGPEQEERDGKLALGSVKGCPDELADPDFQKWLWGYDAAADGARAWE</sequence>
<evidence type="ECO:0000256" key="5">
    <source>
        <dbReference type="ARBA" id="ARBA00023033"/>
    </source>
</evidence>
<dbReference type="InterPro" id="IPR002938">
    <property type="entry name" value="FAD-bd"/>
</dbReference>
<dbReference type="GO" id="GO:0071949">
    <property type="term" value="F:FAD binding"/>
    <property type="evidence" value="ECO:0007669"/>
    <property type="project" value="InterPro"/>
</dbReference>
<dbReference type="OrthoDB" id="420606at2759"/>
<evidence type="ECO:0000313" key="7">
    <source>
        <dbReference type="EMBL" id="KAF3766666.1"/>
    </source>
</evidence>
<dbReference type="AlphaFoldDB" id="A0A9P4Y4S9"/>
<comment type="caution">
    <text evidence="7">The sequence shown here is derived from an EMBL/GenBank/DDBJ whole genome shotgun (WGS) entry which is preliminary data.</text>
</comment>
<gene>
    <name evidence="7" type="ORF">M406DRAFT_15900</name>
</gene>
<accession>A0A9P4Y4S9</accession>
<dbReference type="PANTHER" id="PTHR13789:SF238">
    <property type="entry name" value="PUTATIVE (AFU_ORTHOLOGUE AFUA_2G01680)-RELATED"/>
    <property type="match status" value="1"/>
</dbReference>
<dbReference type="SUPFAM" id="SSF54373">
    <property type="entry name" value="FAD-linked reductases, C-terminal domain"/>
    <property type="match status" value="1"/>
</dbReference>
<reference evidence="7" key="1">
    <citation type="journal article" date="2020" name="Phytopathology">
        <title>Genome sequence of the chestnut blight fungus Cryphonectria parasitica EP155: A fundamental resource for an archetypical invasive plant pathogen.</title>
        <authorList>
            <person name="Crouch J.A."/>
            <person name="Dawe A."/>
            <person name="Aerts A."/>
            <person name="Barry K."/>
            <person name="Churchill A.C.L."/>
            <person name="Grimwood J."/>
            <person name="Hillman B."/>
            <person name="Milgroom M.G."/>
            <person name="Pangilinan J."/>
            <person name="Smith M."/>
            <person name="Salamov A."/>
            <person name="Schmutz J."/>
            <person name="Yadav J."/>
            <person name="Grigoriev I.V."/>
            <person name="Nuss D."/>
        </authorList>
    </citation>
    <scope>NUCLEOTIDE SEQUENCE</scope>
    <source>
        <strain evidence="7">EP155</strain>
    </source>
</reference>
<feature type="non-terminal residue" evidence="7">
    <location>
        <position position="1"/>
    </location>
</feature>
<keyword evidence="3" id="KW-0274">FAD</keyword>
<dbReference type="Gene3D" id="3.50.50.60">
    <property type="entry name" value="FAD/NAD(P)-binding domain"/>
    <property type="match status" value="1"/>
</dbReference>
<dbReference type="SUPFAM" id="SSF51905">
    <property type="entry name" value="FAD/NAD(P)-binding domain"/>
    <property type="match status" value="1"/>
</dbReference>
<dbReference type="Proteomes" id="UP000803844">
    <property type="component" value="Unassembled WGS sequence"/>
</dbReference>
<proteinExistence type="inferred from homology"/>
<dbReference type="EMBL" id="MU032346">
    <property type="protein sequence ID" value="KAF3766666.1"/>
    <property type="molecule type" value="Genomic_DNA"/>
</dbReference>
<dbReference type="RefSeq" id="XP_040777627.1">
    <property type="nucleotide sequence ID" value="XM_040915401.1"/>
</dbReference>
<evidence type="ECO:0000256" key="1">
    <source>
        <dbReference type="ARBA" id="ARBA00007992"/>
    </source>
</evidence>
<protein>
    <recommendedName>
        <fullName evidence="6">FAD-binding domain-containing protein</fullName>
    </recommendedName>
</protein>
<keyword evidence="2" id="KW-0285">Flavoprotein</keyword>
<evidence type="ECO:0000256" key="2">
    <source>
        <dbReference type="ARBA" id="ARBA00022630"/>
    </source>
</evidence>
<dbReference type="GeneID" id="63832530"/>
<dbReference type="GO" id="GO:0004497">
    <property type="term" value="F:monooxygenase activity"/>
    <property type="evidence" value="ECO:0007669"/>
    <property type="project" value="UniProtKB-KW"/>
</dbReference>
<dbReference type="InterPro" id="IPR036188">
    <property type="entry name" value="FAD/NAD-bd_sf"/>
</dbReference>
<keyword evidence="5" id="KW-0503">Monooxygenase</keyword>
<evidence type="ECO:0000313" key="8">
    <source>
        <dbReference type="Proteomes" id="UP000803844"/>
    </source>
</evidence>
<feature type="non-terminal residue" evidence="7">
    <location>
        <position position="412"/>
    </location>
</feature>
<comment type="similarity">
    <text evidence="1">Belongs to the paxM FAD-dependent monooxygenase family.</text>
</comment>
<evidence type="ECO:0000256" key="4">
    <source>
        <dbReference type="ARBA" id="ARBA00023002"/>
    </source>
</evidence>
<name>A0A9P4Y4S9_CRYP1</name>
<dbReference type="PANTHER" id="PTHR13789">
    <property type="entry name" value="MONOOXYGENASE"/>
    <property type="match status" value="1"/>
</dbReference>
<feature type="domain" description="FAD-binding" evidence="6">
    <location>
        <begin position="2"/>
        <end position="351"/>
    </location>
</feature>
<keyword evidence="4" id="KW-0560">Oxidoreductase</keyword>
<dbReference type="InterPro" id="IPR050493">
    <property type="entry name" value="FAD-dep_Monooxygenase_BioMet"/>
</dbReference>